<comment type="caution">
    <text evidence="2">The sequence shown here is derived from an EMBL/GenBank/DDBJ whole genome shotgun (WGS) entry which is preliminary data.</text>
</comment>
<dbReference type="EMBL" id="JAACFV010000003">
    <property type="protein sequence ID" value="KAF7513912.1"/>
    <property type="molecule type" value="Genomic_DNA"/>
</dbReference>
<reference evidence="2" key="1">
    <citation type="submission" date="2020-02" db="EMBL/GenBank/DDBJ databases">
        <authorList>
            <person name="Palmer J.M."/>
        </authorList>
    </citation>
    <scope>NUCLEOTIDE SEQUENCE</scope>
    <source>
        <strain evidence="2">EPUS1.4</strain>
        <tissue evidence="2">Thallus</tissue>
    </source>
</reference>
<organism evidence="2 3">
    <name type="scientific">Endocarpon pusillum</name>
    <dbReference type="NCBI Taxonomy" id="364733"/>
    <lineage>
        <taxon>Eukaryota</taxon>
        <taxon>Fungi</taxon>
        <taxon>Dikarya</taxon>
        <taxon>Ascomycota</taxon>
        <taxon>Pezizomycotina</taxon>
        <taxon>Eurotiomycetes</taxon>
        <taxon>Chaetothyriomycetidae</taxon>
        <taxon>Verrucariales</taxon>
        <taxon>Verrucariaceae</taxon>
        <taxon>Endocarpon</taxon>
    </lineage>
</organism>
<accession>A0A8H7E977</accession>
<dbReference type="AlphaFoldDB" id="A0A8H7E977"/>
<evidence type="ECO:0000313" key="2">
    <source>
        <dbReference type="EMBL" id="KAF7513912.1"/>
    </source>
</evidence>
<feature type="region of interest" description="Disordered" evidence="1">
    <location>
        <begin position="1"/>
        <end position="27"/>
    </location>
</feature>
<protein>
    <submittedName>
        <fullName evidence="2">Uncharacterized protein</fullName>
    </submittedName>
</protein>
<dbReference type="Proteomes" id="UP000606974">
    <property type="component" value="Unassembled WGS sequence"/>
</dbReference>
<proteinExistence type="predicted"/>
<evidence type="ECO:0000313" key="3">
    <source>
        <dbReference type="Proteomes" id="UP000606974"/>
    </source>
</evidence>
<gene>
    <name evidence="2" type="ORF">GJ744_006526</name>
</gene>
<sequence length="122" mass="13604">MELCDMGLSADHPSAQRTESADAREVSSIPLKSVARSNICSDWYPLSAGCRTCASGSSISSRIALHTRDTQRRLLYAFFFPYVNFLPAHVGRNRREYLVPKQCIPGVADKQHTDSGNQEETR</sequence>
<evidence type="ECO:0000256" key="1">
    <source>
        <dbReference type="SAM" id="MobiDB-lite"/>
    </source>
</evidence>
<name>A0A8H7E977_9EURO</name>
<keyword evidence="3" id="KW-1185">Reference proteome</keyword>